<dbReference type="Gene3D" id="1.10.10.10">
    <property type="entry name" value="Winged helix-like DNA-binding domain superfamily/Winged helix DNA-binding domain"/>
    <property type="match status" value="1"/>
</dbReference>
<dbReference type="PANTHER" id="PTHR30126">
    <property type="entry name" value="HTH-TYPE TRANSCRIPTIONAL REGULATOR"/>
    <property type="match status" value="1"/>
</dbReference>
<dbReference type="SUPFAM" id="SSF46785">
    <property type="entry name" value="Winged helix' DNA-binding domain"/>
    <property type="match status" value="1"/>
</dbReference>
<keyword evidence="3" id="KW-0238">DNA-binding</keyword>
<evidence type="ECO:0000259" key="5">
    <source>
        <dbReference type="PROSITE" id="PS50931"/>
    </source>
</evidence>
<keyword evidence="7" id="KW-1185">Reference proteome</keyword>
<name>A0ABS0QMP1_9STAP</name>
<accession>A0ABS0QMP1</accession>
<dbReference type="Gene3D" id="3.40.190.10">
    <property type="entry name" value="Periplasmic binding protein-like II"/>
    <property type="match status" value="2"/>
</dbReference>
<dbReference type="InterPro" id="IPR005119">
    <property type="entry name" value="LysR_subst-bd"/>
</dbReference>
<evidence type="ECO:0000256" key="4">
    <source>
        <dbReference type="ARBA" id="ARBA00023163"/>
    </source>
</evidence>
<comment type="caution">
    <text evidence="6">The sequence shown here is derived from an EMBL/GenBank/DDBJ whole genome shotgun (WGS) entry which is preliminary data.</text>
</comment>
<organism evidence="6 7">
    <name type="scientific">Staphylococcus felis</name>
    <dbReference type="NCBI Taxonomy" id="46127"/>
    <lineage>
        <taxon>Bacteria</taxon>
        <taxon>Bacillati</taxon>
        <taxon>Bacillota</taxon>
        <taxon>Bacilli</taxon>
        <taxon>Bacillales</taxon>
        <taxon>Staphylococcaceae</taxon>
        <taxon>Staphylococcus</taxon>
    </lineage>
</organism>
<dbReference type="EMBL" id="JAEDAQ010000004">
    <property type="protein sequence ID" value="MBH9580493.1"/>
    <property type="molecule type" value="Genomic_DNA"/>
</dbReference>
<protein>
    <submittedName>
        <fullName evidence="6">LysR family transcriptional regulator</fullName>
    </submittedName>
</protein>
<feature type="domain" description="HTH lysR-type" evidence="5">
    <location>
        <begin position="1"/>
        <end position="58"/>
    </location>
</feature>
<keyword evidence="4" id="KW-0804">Transcription</keyword>
<dbReference type="Proteomes" id="UP000597038">
    <property type="component" value="Unassembled WGS sequence"/>
</dbReference>
<dbReference type="PROSITE" id="PS50931">
    <property type="entry name" value="HTH_LYSR"/>
    <property type="match status" value="1"/>
</dbReference>
<evidence type="ECO:0000313" key="6">
    <source>
        <dbReference type="EMBL" id="MBH9580493.1"/>
    </source>
</evidence>
<dbReference type="CDD" id="cd05466">
    <property type="entry name" value="PBP2_LTTR_substrate"/>
    <property type="match status" value="1"/>
</dbReference>
<dbReference type="PANTHER" id="PTHR30126:SF64">
    <property type="entry name" value="HTH-TYPE TRANSCRIPTIONAL REGULATOR CITR"/>
    <property type="match status" value="1"/>
</dbReference>
<dbReference type="SUPFAM" id="SSF53850">
    <property type="entry name" value="Periplasmic binding protein-like II"/>
    <property type="match status" value="1"/>
</dbReference>
<evidence type="ECO:0000256" key="2">
    <source>
        <dbReference type="ARBA" id="ARBA00023015"/>
    </source>
</evidence>
<reference evidence="6 7" key="1">
    <citation type="submission" date="2020-12" db="EMBL/GenBank/DDBJ databases">
        <title>Genomic analysis of Staphylococcus felis from a cat with skin infection.</title>
        <authorList>
            <person name="Aslantas O."/>
            <person name="Keskin O."/>
            <person name="Buyukaltay K."/>
            <person name="Gullu Yucetepe A."/>
        </authorList>
    </citation>
    <scope>NUCLEOTIDE SEQUENCE [LARGE SCALE GENOMIC DNA]</scope>
    <source>
        <strain evidence="6 7">HARRANVET</strain>
    </source>
</reference>
<dbReference type="InterPro" id="IPR036388">
    <property type="entry name" value="WH-like_DNA-bd_sf"/>
</dbReference>
<dbReference type="Pfam" id="PF00126">
    <property type="entry name" value="HTH_1"/>
    <property type="match status" value="1"/>
</dbReference>
<comment type="similarity">
    <text evidence="1">Belongs to the LysR transcriptional regulatory family.</text>
</comment>
<proteinExistence type="inferred from homology"/>
<evidence type="ECO:0000256" key="3">
    <source>
        <dbReference type="ARBA" id="ARBA00023125"/>
    </source>
</evidence>
<dbReference type="InterPro" id="IPR000847">
    <property type="entry name" value="LysR_HTH_N"/>
</dbReference>
<gene>
    <name evidence="6" type="ORF">I9026_03820</name>
</gene>
<dbReference type="InterPro" id="IPR036390">
    <property type="entry name" value="WH_DNA-bd_sf"/>
</dbReference>
<evidence type="ECO:0000256" key="1">
    <source>
        <dbReference type="ARBA" id="ARBA00009437"/>
    </source>
</evidence>
<keyword evidence="2" id="KW-0805">Transcription regulation</keyword>
<sequence length="275" mass="32080">MNFDYLEDFIKVVECKSLNKASQELNISTPALSKRMKSIETYFKCDLFFRTSKGIFLTKNGELVYKMFREMYKSLEIAKTQLDNSLKCKWKLGIIPSFSLFKLHNKHSNFENIATLTIENSTSILLEELYKGNIDVLIGDLSHINSNKLFVEKIYTENYIVVYGDKDIFKSDKAINIQDIKKEKIYIQEPPCDTYNFIKLNDLKEKLNISYKKYYESILANVKAGKGITLMPQSLTTRIDTMNLYQKKLKGYKRVVGVASYNQDKTRKVYNLFVK</sequence>
<evidence type="ECO:0000313" key="7">
    <source>
        <dbReference type="Proteomes" id="UP000597038"/>
    </source>
</evidence>
<dbReference type="Pfam" id="PF03466">
    <property type="entry name" value="LysR_substrate"/>
    <property type="match status" value="1"/>
</dbReference>
<dbReference type="RefSeq" id="WP_198092569.1">
    <property type="nucleotide sequence ID" value="NZ_JAEDAQ010000004.1"/>
</dbReference>